<evidence type="ECO:0000313" key="4">
    <source>
        <dbReference type="Proteomes" id="UP001596523"/>
    </source>
</evidence>
<proteinExistence type="predicted"/>
<reference evidence="4" key="1">
    <citation type="journal article" date="2019" name="Int. J. Syst. Evol. Microbiol.">
        <title>The Global Catalogue of Microorganisms (GCM) 10K type strain sequencing project: providing services to taxonomists for standard genome sequencing and annotation.</title>
        <authorList>
            <consortium name="The Broad Institute Genomics Platform"/>
            <consortium name="The Broad Institute Genome Sequencing Center for Infectious Disease"/>
            <person name="Wu L."/>
            <person name="Ma J."/>
        </authorList>
    </citation>
    <scope>NUCLEOTIDE SEQUENCE [LARGE SCALE GENOMIC DNA]</scope>
    <source>
        <strain evidence="4">SYNS20</strain>
    </source>
</reference>
<dbReference type="SUPFAM" id="SSF53335">
    <property type="entry name" value="S-adenosyl-L-methionine-dependent methyltransferases"/>
    <property type="match status" value="1"/>
</dbReference>
<dbReference type="CDD" id="cd02440">
    <property type="entry name" value="AdoMet_MTases"/>
    <property type="match status" value="1"/>
</dbReference>
<dbReference type="InterPro" id="IPR050320">
    <property type="entry name" value="N5-glutamine_MTase"/>
</dbReference>
<sequence>MQWTEGAEQRSARWYAQNGTPPPRRVVPADSRMGVAAAYRHVCEGTALLWRGDYQSARRLLTSLGRRAEGRGRSAPQAGAQAGSPGEAFHLQRREQARRTRILGLLLIPYENGWTVALRGAPEVSEACTHAYGPPAQGPGAGSLRELLGLVGAYEWHRKGVEIPALGPGGRIHPHYGVFSPVRGEYVDLVAEAPLPASAATAFDLGTGTGVLAAVLARRGVRRVVATDLDPRAVACARDNAGRLGLSERIDVQEADLYPQGRADLVVCNPPWLPARPRTALDRAVYDPESRMLRGFLDGAADHLLPGGEAWLVLSDLGERLGLRGRTELVDLIAAAGLRVLGRLDTAPRHPRATDRSDPLHEARSGEVTSLWRLGVEAPSGR</sequence>
<dbReference type="PANTHER" id="PTHR18895:SF74">
    <property type="entry name" value="MTRF1L RELEASE FACTOR GLUTAMINE METHYLTRANSFERASE"/>
    <property type="match status" value="1"/>
</dbReference>
<dbReference type="Pfam" id="PF05175">
    <property type="entry name" value="MTS"/>
    <property type="match status" value="1"/>
</dbReference>
<dbReference type="GO" id="GO:0032259">
    <property type="term" value="P:methylation"/>
    <property type="evidence" value="ECO:0007669"/>
    <property type="project" value="UniProtKB-KW"/>
</dbReference>
<evidence type="ECO:0000313" key="3">
    <source>
        <dbReference type="EMBL" id="MFC7304860.1"/>
    </source>
</evidence>
<keyword evidence="3" id="KW-0808">Transferase</keyword>
<name>A0ABW2JFN5_9ACTN</name>
<dbReference type="Proteomes" id="UP001596523">
    <property type="component" value="Unassembled WGS sequence"/>
</dbReference>
<evidence type="ECO:0000256" key="1">
    <source>
        <dbReference type="SAM" id="MobiDB-lite"/>
    </source>
</evidence>
<gene>
    <name evidence="3" type="ORF">ACFQVC_11590</name>
</gene>
<protein>
    <submittedName>
        <fullName evidence="3">Methyltransferase</fullName>
    </submittedName>
</protein>
<dbReference type="EMBL" id="JBHTCF010000004">
    <property type="protein sequence ID" value="MFC7304860.1"/>
    <property type="molecule type" value="Genomic_DNA"/>
</dbReference>
<dbReference type="PROSITE" id="PS00092">
    <property type="entry name" value="N6_MTASE"/>
    <property type="match status" value="1"/>
</dbReference>
<evidence type="ECO:0000259" key="2">
    <source>
        <dbReference type="Pfam" id="PF05175"/>
    </source>
</evidence>
<dbReference type="InterPro" id="IPR029063">
    <property type="entry name" value="SAM-dependent_MTases_sf"/>
</dbReference>
<feature type="compositionally biased region" description="Low complexity" evidence="1">
    <location>
        <begin position="73"/>
        <end position="86"/>
    </location>
</feature>
<feature type="domain" description="Methyltransferase small" evidence="2">
    <location>
        <begin position="175"/>
        <end position="315"/>
    </location>
</feature>
<dbReference type="GO" id="GO:0008168">
    <property type="term" value="F:methyltransferase activity"/>
    <property type="evidence" value="ECO:0007669"/>
    <property type="project" value="UniProtKB-KW"/>
</dbReference>
<dbReference type="InterPro" id="IPR002052">
    <property type="entry name" value="DNA_methylase_N6_adenine_CS"/>
</dbReference>
<dbReference type="Gene3D" id="3.40.50.150">
    <property type="entry name" value="Vaccinia Virus protein VP39"/>
    <property type="match status" value="1"/>
</dbReference>
<dbReference type="InterPro" id="IPR007848">
    <property type="entry name" value="Small_mtfrase_dom"/>
</dbReference>
<keyword evidence="4" id="KW-1185">Reference proteome</keyword>
<feature type="region of interest" description="Disordered" evidence="1">
    <location>
        <begin position="65"/>
        <end position="88"/>
    </location>
</feature>
<dbReference type="PANTHER" id="PTHR18895">
    <property type="entry name" value="HEMK METHYLTRANSFERASE"/>
    <property type="match status" value="1"/>
</dbReference>
<comment type="caution">
    <text evidence="3">The sequence shown here is derived from an EMBL/GenBank/DDBJ whole genome shotgun (WGS) entry which is preliminary data.</text>
</comment>
<accession>A0ABW2JFN5</accession>
<dbReference type="RefSeq" id="WP_381830527.1">
    <property type="nucleotide sequence ID" value="NZ_JBHTCF010000004.1"/>
</dbReference>
<keyword evidence="3" id="KW-0489">Methyltransferase</keyword>
<feature type="region of interest" description="Disordered" evidence="1">
    <location>
        <begin position="1"/>
        <end position="24"/>
    </location>
</feature>
<organism evidence="3 4">
    <name type="scientific">Streptomyces monticola</name>
    <dbReference type="NCBI Taxonomy" id="2666263"/>
    <lineage>
        <taxon>Bacteria</taxon>
        <taxon>Bacillati</taxon>
        <taxon>Actinomycetota</taxon>
        <taxon>Actinomycetes</taxon>
        <taxon>Kitasatosporales</taxon>
        <taxon>Streptomycetaceae</taxon>
        <taxon>Streptomyces</taxon>
    </lineage>
</organism>